<dbReference type="InterPro" id="IPR050808">
    <property type="entry name" value="Phage_Integrase"/>
</dbReference>
<dbReference type="Pfam" id="PF13356">
    <property type="entry name" value="Arm-DNA-bind_3"/>
    <property type="match status" value="1"/>
</dbReference>
<gene>
    <name evidence="6" type="ORF">GCM10023095_17790</name>
</gene>
<dbReference type="PROSITE" id="PS51898">
    <property type="entry name" value="TYR_RECOMBINASE"/>
    <property type="match status" value="1"/>
</dbReference>
<dbReference type="PANTHER" id="PTHR30629">
    <property type="entry name" value="PROPHAGE INTEGRASE"/>
    <property type="match status" value="1"/>
</dbReference>
<keyword evidence="4" id="KW-0233">DNA recombination</keyword>
<dbReference type="InterPro" id="IPR053876">
    <property type="entry name" value="Phage_int_M"/>
</dbReference>
<evidence type="ECO:0000313" key="7">
    <source>
        <dbReference type="Proteomes" id="UP001501321"/>
    </source>
</evidence>
<dbReference type="PANTHER" id="PTHR30629:SF2">
    <property type="entry name" value="PROPHAGE INTEGRASE INTS-RELATED"/>
    <property type="match status" value="1"/>
</dbReference>
<feature type="domain" description="Tyr recombinase" evidence="5">
    <location>
        <begin position="240"/>
        <end position="425"/>
    </location>
</feature>
<evidence type="ECO:0000256" key="3">
    <source>
        <dbReference type="ARBA" id="ARBA00023125"/>
    </source>
</evidence>
<dbReference type="Proteomes" id="UP001501321">
    <property type="component" value="Unassembled WGS sequence"/>
</dbReference>
<protein>
    <submittedName>
        <fullName evidence="6">Site-specific integrase</fullName>
    </submittedName>
</protein>
<dbReference type="InterPro" id="IPR025166">
    <property type="entry name" value="Integrase_DNA_bind_dom"/>
</dbReference>
<dbReference type="RefSeq" id="WP_345012173.1">
    <property type="nucleotide sequence ID" value="NZ_BAABFC010000012.1"/>
</dbReference>
<evidence type="ECO:0000259" key="5">
    <source>
        <dbReference type="PROSITE" id="PS51898"/>
    </source>
</evidence>
<evidence type="ECO:0000313" key="6">
    <source>
        <dbReference type="EMBL" id="GAA4498760.1"/>
    </source>
</evidence>
<evidence type="ECO:0000256" key="2">
    <source>
        <dbReference type="ARBA" id="ARBA00022908"/>
    </source>
</evidence>
<dbReference type="InterPro" id="IPR010998">
    <property type="entry name" value="Integrase_recombinase_N"/>
</dbReference>
<proteinExistence type="inferred from homology"/>
<comment type="caution">
    <text evidence="6">The sequence shown here is derived from an EMBL/GenBank/DDBJ whole genome shotgun (WGS) entry which is preliminary data.</text>
</comment>
<accession>A0ABP8Q950</accession>
<evidence type="ECO:0000256" key="4">
    <source>
        <dbReference type="ARBA" id="ARBA00023172"/>
    </source>
</evidence>
<dbReference type="Gene3D" id="1.10.443.10">
    <property type="entry name" value="Intergrase catalytic core"/>
    <property type="match status" value="1"/>
</dbReference>
<evidence type="ECO:0000256" key="1">
    <source>
        <dbReference type="ARBA" id="ARBA00008857"/>
    </source>
</evidence>
<keyword evidence="3" id="KW-0238">DNA-binding</keyword>
<dbReference type="Gene3D" id="3.30.160.390">
    <property type="entry name" value="Integrase, DNA-binding domain"/>
    <property type="match status" value="1"/>
</dbReference>
<dbReference type="InterPro" id="IPR038488">
    <property type="entry name" value="Integrase_DNA-bd_sf"/>
</dbReference>
<dbReference type="SUPFAM" id="SSF56349">
    <property type="entry name" value="DNA breaking-rejoining enzymes"/>
    <property type="match status" value="1"/>
</dbReference>
<dbReference type="InterPro" id="IPR013762">
    <property type="entry name" value="Integrase-like_cat_sf"/>
</dbReference>
<dbReference type="InterPro" id="IPR011010">
    <property type="entry name" value="DNA_brk_join_enz"/>
</dbReference>
<keyword evidence="2" id="KW-0229">DNA integration</keyword>
<dbReference type="EMBL" id="BAABFC010000012">
    <property type="protein sequence ID" value="GAA4498760.1"/>
    <property type="molecule type" value="Genomic_DNA"/>
</dbReference>
<name>A0ABP8Q950_9GAMM</name>
<sequence>MSGRQNSKPLSYKAIEAMKPGDKDKADIGEYRGLRVSCGRTGKKSFYYRYNDPANPRKQKQITLGVFPILTLEQARIRLKELKLMRHQGLCPATELANELQLQKTQAVETTEAKPFTVRDVIELYLGEYIEDHWSSTGELIPGARKPKGQAEARRTLCTDVYRDLGDIEAIQISAQDVSNLVLKIVGRGANVQAGNVLRELGSAYDYAIGSGRLPDDFVNPTINAKKKLKMTRLRLTSQKASRVFDDEELRRFLQWLPDSAYPLGQQHVLRLTLWTGCRTGEICGLYWNQVDLDKGTIHLKETKTDVDRYVQLSSQAISFLKLLRLETEDCLFPSRTTNEPIQQKALTTSGWILRQRGQMIDLPTWTPHDLRRTVRTGLARLSCPTDIAEAILGHSQKGIQGTYNLHRYNDECKVWLQKWADYLDSLFDNCLD</sequence>
<organism evidence="6 7">
    <name type="scientific">Pseudaeromonas paramecii</name>
    <dbReference type="NCBI Taxonomy" id="2138166"/>
    <lineage>
        <taxon>Bacteria</taxon>
        <taxon>Pseudomonadati</taxon>
        <taxon>Pseudomonadota</taxon>
        <taxon>Gammaproteobacteria</taxon>
        <taxon>Aeromonadales</taxon>
        <taxon>Aeromonadaceae</taxon>
        <taxon>Pseudaeromonas</taxon>
    </lineage>
</organism>
<dbReference type="Pfam" id="PF22022">
    <property type="entry name" value="Phage_int_M"/>
    <property type="match status" value="1"/>
</dbReference>
<comment type="similarity">
    <text evidence="1">Belongs to the 'phage' integrase family.</text>
</comment>
<dbReference type="Gene3D" id="1.10.150.130">
    <property type="match status" value="1"/>
</dbReference>
<reference evidence="7" key="1">
    <citation type="journal article" date="2019" name="Int. J. Syst. Evol. Microbiol.">
        <title>The Global Catalogue of Microorganisms (GCM) 10K type strain sequencing project: providing services to taxonomists for standard genome sequencing and annotation.</title>
        <authorList>
            <consortium name="The Broad Institute Genomics Platform"/>
            <consortium name="The Broad Institute Genome Sequencing Center for Infectious Disease"/>
            <person name="Wu L."/>
            <person name="Ma J."/>
        </authorList>
    </citation>
    <scope>NUCLEOTIDE SEQUENCE [LARGE SCALE GENOMIC DNA]</scope>
    <source>
        <strain evidence="7">JCM 32226</strain>
    </source>
</reference>
<dbReference type="CDD" id="cd00801">
    <property type="entry name" value="INT_P4_C"/>
    <property type="match status" value="1"/>
</dbReference>
<dbReference type="Pfam" id="PF00589">
    <property type="entry name" value="Phage_integrase"/>
    <property type="match status" value="1"/>
</dbReference>
<keyword evidence="7" id="KW-1185">Reference proteome</keyword>
<dbReference type="InterPro" id="IPR002104">
    <property type="entry name" value="Integrase_catalytic"/>
</dbReference>